<dbReference type="InterPro" id="IPR011075">
    <property type="entry name" value="TetR_C"/>
</dbReference>
<dbReference type="GO" id="GO:0003677">
    <property type="term" value="F:DNA binding"/>
    <property type="evidence" value="ECO:0007669"/>
    <property type="project" value="UniProtKB-UniRule"/>
</dbReference>
<dbReference type="Pfam" id="PF16925">
    <property type="entry name" value="TetR_C_13"/>
    <property type="match status" value="1"/>
</dbReference>
<feature type="DNA-binding region" description="H-T-H motif" evidence="4">
    <location>
        <begin position="46"/>
        <end position="65"/>
    </location>
</feature>
<evidence type="ECO:0000256" key="5">
    <source>
        <dbReference type="SAM" id="MobiDB-lite"/>
    </source>
</evidence>
<organism evidence="7 8">
    <name type="scientific">Stenotrophomonas maltophilia</name>
    <name type="common">Pseudomonas maltophilia</name>
    <name type="synonym">Xanthomonas maltophilia</name>
    <dbReference type="NCBI Taxonomy" id="40324"/>
    <lineage>
        <taxon>Bacteria</taxon>
        <taxon>Pseudomonadati</taxon>
        <taxon>Pseudomonadota</taxon>
        <taxon>Gammaproteobacteria</taxon>
        <taxon>Lysobacterales</taxon>
        <taxon>Lysobacteraceae</taxon>
        <taxon>Stenotrophomonas</taxon>
        <taxon>Stenotrophomonas maltophilia group</taxon>
    </lineage>
</organism>
<proteinExistence type="predicted"/>
<sequence>MTPAVTTTTRRRGRPPRADRGFDDTRRELVRTGIALLTERSFSATGIDAIVRQLGVPKGSFYHYFDSKEAYGLAVLEAYDEYFCRKLDRHLLDEERDPLERILGFVADACNGLERFDFRRGCLVGNLGQEISTLPQAYRARLIEVFNGWESRLAACLELARGRAELSSDARCSEIATAFWIGWEGAVQRARLERSAAPLTIFANAFLAGLPR</sequence>
<dbReference type="PANTHER" id="PTHR47506:SF6">
    <property type="entry name" value="HTH-TYPE TRANSCRIPTIONAL REPRESSOR NEMR"/>
    <property type="match status" value="1"/>
</dbReference>
<evidence type="ECO:0000313" key="8">
    <source>
        <dbReference type="Proteomes" id="UP000092125"/>
    </source>
</evidence>
<evidence type="ECO:0000259" key="6">
    <source>
        <dbReference type="PROSITE" id="PS50977"/>
    </source>
</evidence>
<evidence type="ECO:0000313" key="7">
    <source>
        <dbReference type="EMBL" id="OBU61245.1"/>
    </source>
</evidence>
<dbReference type="AlphaFoldDB" id="A0AAP7GRD6"/>
<dbReference type="PROSITE" id="PS50977">
    <property type="entry name" value="HTH_TETR_2"/>
    <property type="match status" value="1"/>
</dbReference>
<evidence type="ECO:0000256" key="4">
    <source>
        <dbReference type="PROSITE-ProRule" id="PRU00335"/>
    </source>
</evidence>
<reference evidence="7 8" key="1">
    <citation type="submission" date="2016-05" db="EMBL/GenBank/DDBJ databases">
        <title>Draft Genome Sequences of Stenotrophomonas maltophilia Strains Sm32COP, Sm41DVV, Sm46PAILV, SmF3, SmF22, SmSOFb1 and SmCVFa1, Isolated from Different Manures, in France.</title>
        <authorList>
            <person name="Nazaret S."/>
            <person name="Bodilis J."/>
        </authorList>
    </citation>
    <scope>NUCLEOTIDE SEQUENCE [LARGE SCALE GENOMIC DNA]</scope>
    <source>
        <strain evidence="7 8">Sm41DVV</strain>
    </source>
</reference>
<keyword evidence="3" id="KW-0804">Transcription</keyword>
<dbReference type="SUPFAM" id="SSF48498">
    <property type="entry name" value="Tetracyclin repressor-like, C-terminal domain"/>
    <property type="match status" value="1"/>
</dbReference>
<evidence type="ECO:0000256" key="1">
    <source>
        <dbReference type="ARBA" id="ARBA00023015"/>
    </source>
</evidence>
<keyword evidence="1" id="KW-0805">Transcription regulation</keyword>
<dbReference type="InterPro" id="IPR036271">
    <property type="entry name" value="Tet_transcr_reg_TetR-rel_C_sf"/>
</dbReference>
<accession>A0AAP7GRD6</accession>
<dbReference type="InterPro" id="IPR001647">
    <property type="entry name" value="HTH_TetR"/>
</dbReference>
<dbReference type="SUPFAM" id="SSF46689">
    <property type="entry name" value="Homeodomain-like"/>
    <property type="match status" value="1"/>
</dbReference>
<evidence type="ECO:0000256" key="3">
    <source>
        <dbReference type="ARBA" id="ARBA00023163"/>
    </source>
</evidence>
<protein>
    <submittedName>
        <fullName evidence="7">TetR family transcriptional regulator</fullName>
    </submittedName>
</protein>
<name>A0AAP7GRD6_STEMA</name>
<dbReference type="RefSeq" id="WP_065182260.1">
    <property type="nucleotide sequence ID" value="NZ_LYVI01000006.1"/>
</dbReference>
<feature type="domain" description="HTH tetR-type" evidence="6">
    <location>
        <begin position="23"/>
        <end position="83"/>
    </location>
</feature>
<feature type="region of interest" description="Disordered" evidence="5">
    <location>
        <begin position="1"/>
        <end position="22"/>
    </location>
</feature>
<dbReference type="Proteomes" id="UP000092125">
    <property type="component" value="Unassembled WGS sequence"/>
</dbReference>
<evidence type="ECO:0000256" key="2">
    <source>
        <dbReference type="ARBA" id="ARBA00023125"/>
    </source>
</evidence>
<comment type="caution">
    <text evidence="7">The sequence shown here is derived from an EMBL/GenBank/DDBJ whole genome shotgun (WGS) entry which is preliminary data.</text>
</comment>
<gene>
    <name evidence="7" type="ORF">A9K56_11135</name>
</gene>
<dbReference type="InterPro" id="IPR009057">
    <property type="entry name" value="Homeodomain-like_sf"/>
</dbReference>
<keyword evidence="2 4" id="KW-0238">DNA-binding</keyword>
<dbReference type="Pfam" id="PF00440">
    <property type="entry name" value="TetR_N"/>
    <property type="match status" value="1"/>
</dbReference>
<dbReference type="EMBL" id="LYVI01000006">
    <property type="protein sequence ID" value="OBU61245.1"/>
    <property type="molecule type" value="Genomic_DNA"/>
</dbReference>
<dbReference type="Gene3D" id="1.10.357.10">
    <property type="entry name" value="Tetracycline Repressor, domain 2"/>
    <property type="match status" value="1"/>
</dbReference>
<dbReference type="PANTHER" id="PTHR47506">
    <property type="entry name" value="TRANSCRIPTIONAL REGULATORY PROTEIN"/>
    <property type="match status" value="1"/>
</dbReference>